<evidence type="ECO:0008006" key="4">
    <source>
        <dbReference type="Google" id="ProtNLM"/>
    </source>
</evidence>
<organism evidence="2 3">
    <name type="scientific">Halorussus caseinilyticus</name>
    <dbReference type="NCBI Taxonomy" id="3034025"/>
    <lineage>
        <taxon>Archaea</taxon>
        <taxon>Methanobacteriati</taxon>
        <taxon>Methanobacteriota</taxon>
        <taxon>Stenosarchaea group</taxon>
        <taxon>Halobacteria</taxon>
        <taxon>Halobacteriales</taxon>
        <taxon>Haladaptataceae</taxon>
        <taxon>Halorussus</taxon>
    </lineage>
</organism>
<dbReference type="EMBL" id="JBHSZH010000005">
    <property type="protein sequence ID" value="MFC7081812.1"/>
    <property type="molecule type" value="Genomic_DNA"/>
</dbReference>
<dbReference type="GeneID" id="79304852"/>
<dbReference type="AlphaFoldDB" id="A0ABD5WRK3"/>
<evidence type="ECO:0000313" key="2">
    <source>
        <dbReference type="EMBL" id="MFC7081812.1"/>
    </source>
</evidence>
<gene>
    <name evidence="2" type="ORF">ACFQJ6_18645</name>
</gene>
<dbReference type="RefSeq" id="WP_276280229.1">
    <property type="nucleotide sequence ID" value="NZ_CP119809.1"/>
</dbReference>
<feature type="region of interest" description="Disordered" evidence="1">
    <location>
        <begin position="1"/>
        <end position="28"/>
    </location>
</feature>
<evidence type="ECO:0000256" key="1">
    <source>
        <dbReference type="SAM" id="MobiDB-lite"/>
    </source>
</evidence>
<keyword evidence="3" id="KW-1185">Reference proteome</keyword>
<name>A0ABD5WRK3_9EURY</name>
<feature type="compositionally biased region" description="Basic and acidic residues" evidence="1">
    <location>
        <begin position="1"/>
        <end position="13"/>
    </location>
</feature>
<protein>
    <recommendedName>
        <fullName evidence="4">Twin-arginine translocation signal domain-containing protein</fullName>
    </recommendedName>
</protein>
<sequence>MRRDSTTSDEPKRRTVLQSVSDSPESQKRRGFLRNALGAFVGSVGAAFGFSTRTSAMTPQEKRAAKAAAKEYNSTEAIRGVVQSYATDLLRHVASEGHIDRPAVSALPIEKIHHSVESYTHADEGVIIDASATEDGVRVKIQVKRQLADGREFLLVVNPTAERSQAIFREPEPEVTLTDSTGTDSKQTDVYYTATADGNGGMTIQNCSDACGEVYDRTVCSTTCGPYSCGCVKYGIHTSCTDPSCDGCYTIDYSCCGDYNCDL</sequence>
<evidence type="ECO:0000313" key="3">
    <source>
        <dbReference type="Proteomes" id="UP001596407"/>
    </source>
</evidence>
<proteinExistence type="predicted"/>
<dbReference type="Proteomes" id="UP001596407">
    <property type="component" value="Unassembled WGS sequence"/>
</dbReference>
<accession>A0ABD5WRK3</accession>
<comment type="caution">
    <text evidence="2">The sequence shown here is derived from an EMBL/GenBank/DDBJ whole genome shotgun (WGS) entry which is preliminary data.</text>
</comment>
<reference evidence="2 3" key="1">
    <citation type="journal article" date="2019" name="Int. J. Syst. Evol. Microbiol.">
        <title>The Global Catalogue of Microorganisms (GCM) 10K type strain sequencing project: providing services to taxonomists for standard genome sequencing and annotation.</title>
        <authorList>
            <consortium name="The Broad Institute Genomics Platform"/>
            <consortium name="The Broad Institute Genome Sequencing Center for Infectious Disease"/>
            <person name="Wu L."/>
            <person name="Ma J."/>
        </authorList>
    </citation>
    <scope>NUCLEOTIDE SEQUENCE [LARGE SCALE GENOMIC DNA]</scope>
    <source>
        <strain evidence="2 3">DT72</strain>
    </source>
</reference>